<evidence type="ECO:0000313" key="3">
    <source>
        <dbReference type="Proteomes" id="UP000245956"/>
    </source>
</evidence>
<proteinExistence type="predicted"/>
<name>A0A2U3EDZ8_PURLI</name>
<feature type="region of interest" description="Disordered" evidence="1">
    <location>
        <begin position="40"/>
        <end position="64"/>
    </location>
</feature>
<evidence type="ECO:0000313" key="2">
    <source>
        <dbReference type="EMBL" id="PWI72702.1"/>
    </source>
</evidence>
<feature type="compositionally biased region" description="Basic and acidic residues" evidence="1">
    <location>
        <begin position="51"/>
        <end position="62"/>
    </location>
</feature>
<comment type="caution">
    <text evidence="2">The sequence shown here is derived from an EMBL/GenBank/DDBJ whole genome shotgun (WGS) entry which is preliminary data.</text>
</comment>
<protein>
    <submittedName>
        <fullName evidence="2">Uncharacterized protein</fullName>
    </submittedName>
</protein>
<accession>A0A2U3EDZ8</accession>
<evidence type="ECO:0000256" key="1">
    <source>
        <dbReference type="SAM" id="MobiDB-lite"/>
    </source>
</evidence>
<dbReference type="EMBL" id="LCWV01000005">
    <property type="protein sequence ID" value="PWI72702.1"/>
    <property type="molecule type" value="Genomic_DNA"/>
</dbReference>
<organism evidence="2 3">
    <name type="scientific">Purpureocillium lilacinum</name>
    <name type="common">Paecilomyces lilacinus</name>
    <dbReference type="NCBI Taxonomy" id="33203"/>
    <lineage>
        <taxon>Eukaryota</taxon>
        <taxon>Fungi</taxon>
        <taxon>Dikarya</taxon>
        <taxon>Ascomycota</taxon>
        <taxon>Pezizomycotina</taxon>
        <taxon>Sordariomycetes</taxon>
        <taxon>Hypocreomycetidae</taxon>
        <taxon>Hypocreales</taxon>
        <taxon>Ophiocordycipitaceae</taxon>
        <taxon>Purpureocillium</taxon>
    </lineage>
</organism>
<dbReference type="Proteomes" id="UP000245956">
    <property type="component" value="Unassembled WGS sequence"/>
</dbReference>
<reference evidence="2 3" key="1">
    <citation type="journal article" date="2016" name="Front. Microbiol.">
        <title>Genome and transcriptome sequences reveal the specific parasitism of the nematophagous Purpureocillium lilacinum 36-1.</title>
        <authorList>
            <person name="Xie J."/>
            <person name="Li S."/>
            <person name="Mo C."/>
            <person name="Xiao X."/>
            <person name="Peng D."/>
            <person name="Wang G."/>
            <person name="Xiao Y."/>
        </authorList>
    </citation>
    <scope>NUCLEOTIDE SEQUENCE [LARGE SCALE GENOMIC DNA]</scope>
    <source>
        <strain evidence="2 3">36-1</strain>
    </source>
</reference>
<gene>
    <name evidence="2" type="ORF">PCL_09717</name>
</gene>
<sequence length="144" mass="15830">MLPRPGHFESGQRSLHILLTHVRRHRGKRHVIATGRCSARRWGGDESGEEWAERRATDDGRRSSTGYMLYVDGDGGGGASAKVGQVGESAQVRACVRALRGERREKGTGWKRRMDVEVEVEVEVTAGPQQAVPRCRKGSQPLAA</sequence>
<dbReference type="AlphaFoldDB" id="A0A2U3EDZ8"/>